<proteinExistence type="predicted"/>
<evidence type="ECO:0000256" key="4">
    <source>
        <dbReference type="ARBA" id="ARBA00022989"/>
    </source>
</evidence>
<feature type="transmembrane region" description="Helical" evidence="6">
    <location>
        <begin position="176"/>
        <end position="195"/>
    </location>
</feature>
<keyword evidence="8" id="KW-1185">Reference proteome</keyword>
<keyword evidence="4 6" id="KW-1133">Transmembrane helix</keyword>
<keyword evidence="5 6" id="KW-0472">Membrane</keyword>
<evidence type="ECO:0000313" key="7">
    <source>
        <dbReference type="EMBL" id="KAF2858890.1"/>
    </source>
</evidence>
<evidence type="ECO:0000256" key="2">
    <source>
        <dbReference type="ARBA" id="ARBA00022692"/>
    </source>
</evidence>
<dbReference type="PANTHER" id="PTHR31394:SF1">
    <property type="entry name" value="TRANSMEMBRANE PROTEIN 199"/>
    <property type="match status" value="1"/>
</dbReference>
<keyword evidence="3" id="KW-0256">Endoplasmic reticulum</keyword>
<dbReference type="GO" id="GO:0005789">
    <property type="term" value="C:endoplasmic reticulum membrane"/>
    <property type="evidence" value="ECO:0007669"/>
    <property type="project" value="UniProtKB-SubCell"/>
</dbReference>
<evidence type="ECO:0000256" key="1">
    <source>
        <dbReference type="ARBA" id="ARBA00004477"/>
    </source>
</evidence>
<evidence type="ECO:0000256" key="3">
    <source>
        <dbReference type="ARBA" id="ARBA00022824"/>
    </source>
</evidence>
<organism evidence="7 8">
    <name type="scientific">Piedraia hortae CBS 480.64</name>
    <dbReference type="NCBI Taxonomy" id="1314780"/>
    <lineage>
        <taxon>Eukaryota</taxon>
        <taxon>Fungi</taxon>
        <taxon>Dikarya</taxon>
        <taxon>Ascomycota</taxon>
        <taxon>Pezizomycotina</taxon>
        <taxon>Dothideomycetes</taxon>
        <taxon>Dothideomycetidae</taxon>
        <taxon>Capnodiales</taxon>
        <taxon>Piedraiaceae</taxon>
        <taxon>Piedraia</taxon>
    </lineage>
</organism>
<evidence type="ECO:0000256" key="6">
    <source>
        <dbReference type="SAM" id="Phobius"/>
    </source>
</evidence>
<sequence length="238" mass="27348">MVRLTITEAAKAAVDEYQRVKRGNDFEDAHVGSPIDHDDLIKVSQFLVNRSSDHSQQKKWRLDTLLKGAMVYQSRPPPKRETTPEYQALMKHLKEEEERRQYERMTNAEKILSNGELNPHISHGTGPSADEPDDVTYADVNRQVVLIINVLVSIVACSVSIWVAARRWDVPQRLGLSMFGSVLVAAAEIAIYFGYIRRIKEAKGRERKKREQKQIVKTWVIETNEPSDGLRYRKGKHR</sequence>
<gene>
    <name evidence="7" type="ORF">K470DRAFT_220322</name>
</gene>
<reference evidence="7" key="1">
    <citation type="journal article" date="2020" name="Stud. Mycol.">
        <title>101 Dothideomycetes genomes: a test case for predicting lifestyles and emergence of pathogens.</title>
        <authorList>
            <person name="Haridas S."/>
            <person name="Albert R."/>
            <person name="Binder M."/>
            <person name="Bloem J."/>
            <person name="Labutti K."/>
            <person name="Salamov A."/>
            <person name="Andreopoulos B."/>
            <person name="Baker S."/>
            <person name="Barry K."/>
            <person name="Bills G."/>
            <person name="Bluhm B."/>
            <person name="Cannon C."/>
            <person name="Castanera R."/>
            <person name="Culley D."/>
            <person name="Daum C."/>
            <person name="Ezra D."/>
            <person name="Gonzalez J."/>
            <person name="Henrissat B."/>
            <person name="Kuo A."/>
            <person name="Liang C."/>
            <person name="Lipzen A."/>
            <person name="Lutzoni F."/>
            <person name="Magnuson J."/>
            <person name="Mondo S."/>
            <person name="Nolan M."/>
            <person name="Ohm R."/>
            <person name="Pangilinan J."/>
            <person name="Park H.-J."/>
            <person name="Ramirez L."/>
            <person name="Alfaro M."/>
            <person name="Sun H."/>
            <person name="Tritt A."/>
            <person name="Yoshinaga Y."/>
            <person name="Zwiers L.-H."/>
            <person name="Turgeon B."/>
            <person name="Goodwin S."/>
            <person name="Spatafora J."/>
            <person name="Crous P."/>
            <person name="Grigoriev I."/>
        </authorList>
    </citation>
    <scope>NUCLEOTIDE SEQUENCE</scope>
    <source>
        <strain evidence="7">CBS 480.64</strain>
    </source>
</reference>
<comment type="subcellular location">
    <subcellularLocation>
        <location evidence="1">Endoplasmic reticulum membrane</location>
        <topology evidence="1">Multi-pass membrane protein</topology>
    </subcellularLocation>
</comment>
<evidence type="ECO:0000313" key="8">
    <source>
        <dbReference type="Proteomes" id="UP000799421"/>
    </source>
</evidence>
<dbReference type="PANTHER" id="PTHR31394">
    <property type="entry name" value="TRANSMEMBRANE PROTEIN 199"/>
    <property type="match status" value="1"/>
</dbReference>
<dbReference type="EMBL" id="MU006001">
    <property type="protein sequence ID" value="KAF2858890.1"/>
    <property type="molecule type" value="Genomic_DNA"/>
</dbReference>
<dbReference type="Pfam" id="PF11712">
    <property type="entry name" value="Vma12"/>
    <property type="match status" value="1"/>
</dbReference>
<dbReference type="Proteomes" id="UP000799421">
    <property type="component" value="Unassembled WGS sequence"/>
</dbReference>
<protein>
    <recommendedName>
        <fullName evidence="9">Endoplasmic reticulum-based factor for assembly of V-ATPase</fullName>
    </recommendedName>
</protein>
<evidence type="ECO:0008006" key="9">
    <source>
        <dbReference type="Google" id="ProtNLM"/>
    </source>
</evidence>
<dbReference type="InterPro" id="IPR021013">
    <property type="entry name" value="ATPase_Vma12"/>
</dbReference>
<feature type="transmembrane region" description="Helical" evidence="6">
    <location>
        <begin position="144"/>
        <end position="164"/>
    </location>
</feature>
<dbReference type="GO" id="GO:0070072">
    <property type="term" value="P:vacuolar proton-transporting V-type ATPase complex assembly"/>
    <property type="evidence" value="ECO:0007669"/>
    <property type="project" value="InterPro"/>
</dbReference>
<name>A0A6A7BUK2_9PEZI</name>
<accession>A0A6A7BUK2</accession>
<evidence type="ECO:0000256" key="5">
    <source>
        <dbReference type="ARBA" id="ARBA00023136"/>
    </source>
</evidence>
<dbReference type="OrthoDB" id="19981at2759"/>
<keyword evidence="2 6" id="KW-0812">Transmembrane</keyword>
<dbReference type="AlphaFoldDB" id="A0A6A7BUK2"/>